<dbReference type="AlphaFoldDB" id="A0A7L5DZF4"/>
<dbReference type="EMBL" id="CP051682">
    <property type="protein sequence ID" value="QJD95399.1"/>
    <property type="molecule type" value="Genomic_DNA"/>
</dbReference>
<sequence>MRIANFISILEPPHEAEMKTFAHLMITCLISTFAFWGALGNKTYPWPCYGIAFGIWAIFLWRLNVRMKRTEMRRRLDEHQFREYMRYRHQR</sequence>
<evidence type="ECO:0000313" key="2">
    <source>
        <dbReference type="EMBL" id="QJD95399.1"/>
    </source>
</evidence>
<dbReference type="KEGG" id="mrob:HH214_05685"/>
<evidence type="ECO:0000313" key="3">
    <source>
        <dbReference type="Proteomes" id="UP000503278"/>
    </source>
</evidence>
<keyword evidence="1" id="KW-1133">Transmembrane helix</keyword>
<name>A0A7L5DZF4_9SPHI</name>
<proteinExistence type="predicted"/>
<accession>A0A7L5DZF4</accession>
<dbReference type="RefSeq" id="WP_169606415.1">
    <property type="nucleotide sequence ID" value="NZ_CP051682.1"/>
</dbReference>
<keyword evidence="1" id="KW-0472">Membrane</keyword>
<feature type="transmembrane region" description="Helical" evidence="1">
    <location>
        <begin position="44"/>
        <end position="65"/>
    </location>
</feature>
<evidence type="ECO:0000256" key="1">
    <source>
        <dbReference type="SAM" id="Phobius"/>
    </source>
</evidence>
<protein>
    <recommendedName>
        <fullName evidence="4">2TM domain-containing protein</fullName>
    </recommendedName>
</protein>
<feature type="transmembrane region" description="Helical" evidence="1">
    <location>
        <begin position="21"/>
        <end position="38"/>
    </location>
</feature>
<gene>
    <name evidence="2" type="ORF">HH214_05685</name>
</gene>
<dbReference type="Proteomes" id="UP000503278">
    <property type="component" value="Chromosome"/>
</dbReference>
<evidence type="ECO:0008006" key="4">
    <source>
        <dbReference type="Google" id="ProtNLM"/>
    </source>
</evidence>
<keyword evidence="3" id="KW-1185">Reference proteome</keyword>
<reference evidence="2 3" key="1">
    <citation type="submission" date="2020-04" db="EMBL/GenBank/DDBJ databases">
        <title>Genome sequencing of novel species.</title>
        <authorList>
            <person name="Heo J."/>
            <person name="Kim S.-J."/>
            <person name="Kim J.-S."/>
            <person name="Hong S.-B."/>
            <person name="Kwon S.-W."/>
        </authorList>
    </citation>
    <scope>NUCLEOTIDE SEQUENCE [LARGE SCALE GENOMIC DNA]</scope>
    <source>
        <strain evidence="2 3">F39-2</strain>
    </source>
</reference>
<keyword evidence="1" id="KW-0812">Transmembrane</keyword>
<organism evidence="2 3">
    <name type="scientific">Mucilaginibacter robiniae</name>
    <dbReference type="NCBI Taxonomy" id="2728022"/>
    <lineage>
        <taxon>Bacteria</taxon>
        <taxon>Pseudomonadati</taxon>
        <taxon>Bacteroidota</taxon>
        <taxon>Sphingobacteriia</taxon>
        <taxon>Sphingobacteriales</taxon>
        <taxon>Sphingobacteriaceae</taxon>
        <taxon>Mucilaginibacter</taxon>
    </lineage>
</organism>